<keyword evidence="3" id="KW-0808">Transferase</keyword>
<evidence type="ECO:0000256" key="2">
    <source>
        <dbReference type="ARBA" id="ARBA00012417"/>
    </source>
</evidence>
<dbReference type="EC" id="2.7.7.7" evidence="2"/>
<evidence type="ECO:0000256" key="6">
    <source>
        <dbReference type="ARBA" id="ARBA00022932"/>
    </source>
</evidence>
<organism evidence="10 11">
    <name type="scientific">Meloidogyne enterolobii</name>
    <name type="common">Root-knot nematode worm</name>
    <name type="synonym">Meloidogyne mayaguensis</name>
    <dbReference type="NCBI Taxonomy" id="390850"/>
    <lineage>
        <taxon>Eukaryota</taxon>
        <taxon>Metazoa</taxon>
        <taxon>Ecdysozoa</taxon>
        <taxon>Nematoda</taxon>
        <taxon>Chromadorea</taxon>
        <taxon>Rhabditida</taxon>
        <taxon>Tylenchina</taxon>
        <taxon>Tylenchomorpha</taxon>
        <taxon>Tylenchoidea</taxon>
        <taxon>Meloidogynidae</taxon>
        <taxon>Meloidogyninae</taxon>
        <taxon>Meloidogyne</taxon>
    </lineage>
</organism>
<evidence type="ECO:0000256" key="5">
    <source>
        <dbReference type="ARBA" id="ARBA00022705"/>
    </source>
</evidence>
<dbReference type="Proteomes" id="UP000580250">
    <property type="component" value="Unassembled WGS sequence"/>
</dbReference>
<dbReference type="AlphaFoldDB" id="A0A6V7WZX8"/>
<proteinExistence type="inferred from homology"/>
<dbReference type="InterPro" id="IPR012337">
    <property type="entry name" value="RNaseH-like_sf"/>
</dbReference>
<evidence type="ECO:0000256" key="1">
    <source>
        <dbReference type="ARBA" id="ARBA00005755"/>
    </source>
</evidence>
<dbReference type="Gene3D" id="3.30.420.10">
    <property type="entry name" value="Ribonuclease H-like superfamily/Ribonuclease H"/>
    <property type="match status" value="1"/>
</dbReference>
<comment type="catalytic activity">
    <reaction evidence="8">
        <text>DNA(n) + a 2'-deoxyribonucleoside 5'-triphosphate = DNA(n+1) + diphosphate</text>
        <dbReference type="Rhea" id="RHEA:22508"/>
        <dbReference type="Rhea" id="RHEA-COMP:17339"/>
        <dbReference type="Rhea" id="RHEA-COMP:17340"/>
        <dbReference type="ChEBI" id="CHEBI:33019"/>
        <dbReference type="ChEBI" id="CHEBI:61560"/>
        <dbReference type="ChEBI" id="CHEBI:173112"/>
        <dbReference type="EC" id="2.7.7.7"/>
    </reaction>
</comment>
<reference evidence="10 11" key="1">
    <citation type="submission" date="2020-08" db="EMBL/GenBank/DDBJ databases">
        <authorList>
            <person name="Koutsovoulos G."/>
            <person name="Danchin GJ E."/>
        </authorList>
    </citation>
    <scope>NUCLEOTIDE SEQUENCE [LARGE SCALE GENOMIC DNA]</scope>
</reference>
<feature type="domain" description="DNA-directed DNA polymerase family B mitochondria/virus" evidence="9">
    <location>
        <begin position="550"/>
        <end position="746"/>
    </location>
</feature>
<keyword evidence="6" id="KW-0239">DNA-directed DNA polymerase</keyword>
<dbReference type="SUPFAM" id="SSF53098">
    <property type="entry name" value="Ribonuclease H-like"/>
    <property type="match status" value="1"/>
</dbReference>
<dbReference type="GO" id="GO:0003677">
    <property type="term" value="F:DNA binding"/>
    <property type="evidence" value="ECO:0007669"/>
    <property type="project" value="UniProtKB-KW"/>
</dbReference>
<dbReference type="GO" id="GO:0000166">
    <property type="term" value="F:nucleotide binding"/>
    <property type="evidence" value="ECO:0007669"/>
    <property type="project" value="InterPro"/>
</dbReference>
<gene>
    <name evidence="10" type="ORF">MENT_LOCUS45175</name>
</gene>
<evidence type="ECO:0000313" key="10">
    <source>
        <dbReference type="EMBL" id="CAD2192297.1"/>
    </source>
</evidence>
<dbReference type="PANTHER" id="PTHR33568">
    <property type="entry name" value="DNA POLYMERASE"/>
    <property type="match status" value="1"/>
</dbReference>
<evidence type="ECO:0000259" key="9">
    <source>
        <dbReference type="Pfam" id="PF03175"/>
    </source>
</evidence>
<evidence type="ECO:0000256" key="4">
    <source>
        <dbReference type="ARBA" id="ARBA00022695"/>
    </source>
</evidence>
<comment type="similarity">
    <text evidence="1">Belongs to the DNA polymerase type-B family.</text>
</comment>
<sequence>MSHNNEENGPSPNKRPRFHIRNLLPHLFNDIQSGAGTTNFKNYYRQIDYETQFNRKFKMMGTTGKFIIERLPGNPEELLRKIIQHCMDQTVDESKKQAINPDRLGALISSQLLDNDIWIPIRRLEKDTTDNILTRFQLVSQSKIEKGSLHGHPFTIKIQTLGISSLPTNQAIRGRAPQDNATDGFKLKDELFIRIANQNNLCLFYALEITKKYVIKELGHRRNFNRYMQYNHRQMKDVFDLLKAAKIPNDLPEYDAVVYVPVVVDFWNNQYKDNGYKFKVFVFGGVNEKPIFKYGNENFNVPISIFHSNNHFDGLRNVGGMFGVNHKYCFTCEKKFRKSKEHDLRCKSLCRLCGRIGSERPCLASANYFKKCDDCGKKYLNEDCFNHHKKSSNCRQTKICEKEEQKKHICGQKWCKICRQYHSMDRGCFIRPLEPKKSIPYRLVTFDFEATQNEKIRNTNQEIRLHKVNFIAATVTCTKCMEDGKIWRSPLKQNGKSCIICGNNRSITFSHRPYAQTKVDKQVVTQTPLKDFTQWILFELTPQYLTMAFSHNGGRYDMVMVFREIYLKGVVPSMIRRGNKLYELKIPRNNKCNEVIFRDSYNLCPVALGKLIGAFGLQVTEKQFFPHLANISENYGRSLQQLPQKSDYLYEGMRPEKQNEFDKWYEEEKNRQFCLDEALAEYCTNDVQILTEALIAFRKKFMEISKRKNTQTQASQEGIDILRDAMTIASACMKHFRLNHLKPEHLAIVPEKGYETCDNQSELALKYLQWYEETRGVQIQSAHSEGGEYVVAERYKIDGYIKEEDRAIEVNGCVWHACEKCFGNDLNKILPNGKNCGRNT</sequence>
<dbReference type="PANTHER" id="PTHR33568:SF3">
    <property type="entry name" value="DNA-DIRECTED DNA POLYMERASE"/>
    <property type="match status" value="1"/>
</dbReference>
<keyword evidence="5" id="KW-0235">DNA replication</keyword>
<name>A0A6V7WZX8_MELEN</name>
<dbReference type="GO" id="GO:0003887">
    <property type="term" value="F:DNA-directed DNA polymerase activity"/>
    <property type="evidence" value="ECO:0007669"/>
    <property type="project" value="UniProtKB-KW"/>
</dbReference>
<accession>A0A6V7WZX8</accession>
<keyword evidence="7" id="KW-0238">DNA-binding</keyword>
<dbReference type="OrthoDB" id="1110951at2759"/>
<comment type="caution">
    <text evidence="10">The sequence shown here is derived from an EMBL/GenBank/DDBJ whole genome shotgun (WGS) entry which is preliminary data.</text>
</comment>
<dbReference type="EMBL" id="CAJEWN010000935">
    <property type="protein sequence ID" value="CAD2192297.1"/>
    <property type="molecule type" value="Genomic_DNA"/>
</dbReference>
<dbReference type="InterPro" id="IPR036397">
    <property type="entry name" value="RNaseH_sf"/>
</dbReference>
<protein>
    <recommendedName>
        <fullName evidence="2">DNA-directed DNA polymerase</fullName>
        <ecNumber evidence="2">2.7.7.7</ecNumber>
    </recommendedName>
</protein>
<evidence type="ECO:0000256" key="8">
    <source>
        <dbReference type="ARBA" id="ARBA00049244"/>
    </source>
</evidence>
<dbReference type="InterPro" id="IPR004868">
    <property type="entry name" value="DNA-dir_DNA_pol_B_mt/vir"/>
</dbReference>
<evidence type="ECO:0000256" key="7">
    <source>
        <dbReference type="ARBA" id="ARBA00023125"/>
    </source>
</evidence>
<evidence type="ECO:0000256" key="3">
    <source>
        <dbReference type="ARBA" id="ARBA00022679"/>
    </source>
</evidence>
<evidence type="ECO:0000313" key="11">
    <source>
        <dbReference type="Proteomes" id="UP000580250"/>
    </source>
</evidence>
<dbReference type="Pfam" id="PF03175">
    <property type="entry name" value="DNA_pol_B_2"/>
    <property type="match status" value="1"/>
</dbReference>
<keyword evidence="4" id="KW-0548">Nucleotidyltransferase</keyword>
<dbReference type="GO" id="GO:0006260">
    <property type="term" value="P:DNA replication"/>
    <property type="evidence" value="ECO:0007669"/>
    <property type="project" value="UniProtKB-KW"/>
</dbReference>